<proteinExistence type="predicted"/>
<keyword evidence="4" id="KW-1185">Reference proteome</keyword>
<organism evidence="3 4">
    <name type="scientific">Tardibacter chloracetimidivorans</name>
    <dbReference type="NCBI Taxonomy" id="1921510"/>
    <lineage>
        <taxon>Bacteria</taxon>
        <taxon>Pseudomonadati</taxon>
        <taxon>Pseudomonadota</taxon>
        <taxon>Alphaproteobacteria</taxon>
        <taxon>Sphingomonadales</taxon>
        <taxon>Sphingomonadaceae</taxon>
        <taxon>Tardibacter</taxon>
    </lineage>
</organism>
<feature type="domain" description="Phytase-like" evidence="2">
    <location>
        <begin position="70"/>
        <end position="324"/>
    </location>
</feature>
<protein>
    <recommendedName>
        <fullName evidence="2">Phytase-like domain-containing protein</fullName>
    </recommendedName>
</protein>
<evidence type="ECO:0000313" key="4">
    <source>
        <dbReference type="Proteomes" id="UP000182063"/>
    </source>
</evidence>
<keyword evidence="1" id="KW-0732">Signal</keyword>
<dbReference type="EMBL" id="CP018221">
    <property type="protein sequence ID" value="API60715.1"/>
    <property type="molecule type" value="Genomic_DNA"/>
</dbReference>
<dbReference type="InterPro" id="IPR027372">
    <property type="entry name" value="Phytase-like_dom"/>
</dbReference>
<dbReference type="OrthoDB" id="9798693at2"/>
<dbReference type="KEGG" id="sphj:BSL82_16640"/>
<dbReference type="PIRSF" id="PIRSF031900">
    <property type="entry name" value="UCP031900"/>
    <property type="match status" value="1"/>
</dbReference>
<name>A0A1L3ZYM7_9SPHN</name>
<dbReference type="STRING" id="1921510.BSL82_16640"/>
<feature type="chain" id="PRO_5012001394" description="Phytase-like domain-containing protein" evidence="1">
    <location>
        <begin position="19"/>
        <end position="340"/>
    </location>
</feature>
<accession>A0A1L3ZYM7</accession>
<evidence type="ECO:0000313" key="3">
    <source>
        <dbReference type="EMBL" id="API60715.1"/>
    </source>
</evidence>
<evidence type="ECO:0000259" key="2">
    <source>
        <dbReference type="Pfam" id="PF13449"/>
    </source>
</evidence>
<gene>
    <name evidence="3" type="ORF">BSL82_16640</name>
</gene>
<dbReference type="PROSITE" id="PS51257">
    <property type="entry name" value="PROKAR_LIPOPROTEIN"/>
    <property type="match status" value="1"/>
</dbReference>
<dbReference type="InterPro" id="IPR014567">
    <property type="entry name" value="UCP031900"/>
</dbReference>
<dbReference type="RefSeq" id="WP_072598373.1">
    <property type="nucleotide sequence ID" value="NZ_CP018221.1"/>
</dbReference>
<reference evidence="4" key="1">
    <citation type="submission" date="2016-11" db="EMBL/GenBank/DDBJ databases">
        <title>Complete Genome Sequence of alachlor-degrading Sphingomonas sp. strain JJ-A5.</title>
        <authorList>
            <person name="Lee H."/>
            <person name="Ka J.-O."/>
        </authorList>
    </citation>
    <scope>NUCLEOTIDE SEQUENCE [LARGE SCALE GENOMIC DNA]</scope>
    <source>
        <strain evidence="4">JJ-A5</strain>
    </source>
</reference>
<evidence type="ECO:0000256" key="1">
    <source>
        <dbReference type="SAM" id="SignalP"/>
    </source>
</evidence>
<dbReference type="Pfam" id="PF13449">
    <property type="entry name" value="Phytase-like"/>
    <property type="match status" value="1"/>
</dbReference>
<sequence>MMKRLACLLPALLLPALAAACAPVPPPEAGPASLQVTATAIPLSTDDPARTRVGALEYRGGVHLDSRDPRFGGLSGLRWDRARLLAVSDAGDWFSFNVRESGGRLTGVADVRITRLSGADGAPLSGKKAGDAEALELVRPCADGNCQPTGALVAFEQDHRLWAYDFAGGLPLGRPRPAALPPAWLSRLPGNGGMEALASGEGVTLVISESLRTSTGAAVALVRLGGGDWQEAAVSVAEGFSPTDAAHLGGREFLMLSRHYSLMHGIAARLDRLSVEVGDDGRPRIAAVPLAVFAPPLSIDNMEGLAVRRESGRQFVYLLSDDNFSGLQRTLLMKFEMVRK</sequence>
<dbReference type="Proteomes" id="UP000182063">
    <property type="component" value="Chromosome"/>
</dbReference>
<feature type="signal peptide" evidence="1">
    <location>
        <begin position="1"/>
        <end position="18"/>
    </location>
</feature>
<dbReference type="AlphaFoldDB" id="A0A1L3ZYM7"/>